<evidence type="ECO:0000256" key="2">
    <source>
        <dbReference type="PROSITE-ProRule" id="PRU00626"/>
    </source>
</evidence>
<reference evidence="4" key="1">
    <citation type="journal article" date="2020" name="mSystems">
        <title>Genome- and Community-Level Interaction Insights into Carbon Utilization and Element Cycling Functions of Hydrothermarchaeota in Hydrothermal Sediment.</title>
        <authorList>
            <person name="Zhou Z."/>
            <person name="Liu Y."/>
            <person name="Xu W."/>
            <person name="Pan J."/>
            <person name="Luo Z.H."/>
            <person name="Li M."/>
        </authorList>
    </citation>
    <scope>NUCLEOTIDE SEQUENCE [LARGE SCALE GENOMIC DNA]</scope>
    <source>
        <strain evidence="4">SpSt-587</strain>
    </source>
</reference>
<dbReference type="InterPro" id="IPR035920">
    <property type="entry name" value="YhbY-like_sf"/>
</dbReference>
<dbReference type="GO" id="GO:0003723">
    <property type="term" value="F:RNA binding"/>
    <property type="evidence" value="ECO:0007669"/>
    <property type="project" value="UniProtKB-UniRule"/>
</dbReference>
<organism evidence="4">
    <name type="scientific">Archaeoglobus fulgidus</name>
    <dbReference type="NCBI Taxonomy" id="2234"/>
    <lineage>
        <taxon>Archaea</taxon>
        <taxon>Methanobacteriati</taxon>
        <taxon>Methanobacteriota</taxon>
        <taxon>Archaeoglobi</taxon>
        <taxon>Archaeoglobales</taxon>
        <taxon>Archaeoglobaceae</taxon>
        <taxon>Archaeoglobus</taxon>
    </lineage>
</organism>
<name>A0A7J3M2F0_ARCFL</name>
<dbReference type="SUPFAM" id="SSF75471">
    <property type="entry name" value="YhbY-like"/>
    <property type="match status" value="1"/>
</dbReference>
<evidence type="ECO:0000259" key="3">
    <source>
        <dbReference type="PROSITE" id="PS51295"/>
    </source>
</evidence>
<dbReference type="AlphaFoldDB" id="A0A7J3M2F0"/>
<protein>
    <submittedName>
        <fullName evidence="4">RNA-binding protein</fullName>
    </submittedName>
</protein>
<dbReference type="Pfam" id="PF01985">
    <property type="entry name" value="CRS1_YhbY"/>
    <property type="match status" value="1"/>
</dbReference>
<feature type="domain" description="CRM" evidence="3">
    <location>
        <begin position="1"/>
        <end position="72"/>
    </location>
</feature>
<proteinExistence type="predicted"/>
<gene>
    <name evidence="4" type="ORF">ENT52_05210</name>
</gene>
<dbReference type="SMART" id="SM01103">
    <property type="entry name" value="CRS1_YhbY"/>
    <property type="match status" value="1"/>
</dbReference>
<keyword evidence="1 2" id="KW-0694">RNA-binding</keyword>
<sequence length="72" mass="8392">MEIVTVNVGKKGITENLLNEVSLLLEKRGIVRIKLLKNFSMRNEKERVVGELKERLKCKIRDVRGFVIIVER</sequence>
<dbReference type="Gene3D" id="3.30.110.60">
    <property type="entry name" value="YhbY-like"/>
    <property type="match status" value="1"/>
</dbReference>
<dbReference type="PROSITE" id="PS51295">
    <property type="entry name" value="CRM"/>
    <property type="match status" value="1"/>
</dbReference>
<evidence type="ECO:0000256" key="1">
    <source>
        <dbReference type="ARBA" id="ARBA00022884"/>
    </source>
</evidence>
<evidence type="ECO:0000313" key="4">
    <source>
        <dbReference type="EMBL" id="HGT83106.1"/>
    </source>
</evidence>
<dbReference type="InterPro" id="IPR001890">
    <property type="entry name" value="RNA-binding_CRM"/>
</dbReference>
<dbReference type="EMBL" id="DSYZ01000098">
    <property type="protein sequence ID" value="HGT83106.1"/>
    <property type="molecule type" value="Genomic_DNA"/>
</dbReference>
<comment type="caution">
    <text evidence="4">The sequence shown here is derived from an EMBL/GenBank/DDBJ whole genome shotgun (WGS) entry which is preliminary data.</text>
</comment>
<accession>A0A7J3M2F0</accession>